<dbReference type="AlphaFoldDB" id="A0A0T5P1X6"/>
<gene>
    <name evidence="3" type="ORF">RIdsm_00591</name>
    <name evidence="2" type="ORF">XM52_25500</name>
</gene>
<dbReference type="Gene3D" id="3.30.2390.10">
    <property type="entry name" value="TTHA1013-like"/>
    <property type="match status" value="1"/>
</dbReference>
<evidence type="ECO:0000313" key="2">
    <source>
        <dbReference type="EMBL" id="KRS15162.1"/>
    </source>
</evidence>
<name>A0A0T5P1X6_9RHOB</name>
<dbReference type="OrthoDB" id="7205622at2"/>
<dbReference type="PATRIC" id="fig|540747.5.peg.3457"/>
<evidence type="ECO:0000313" key="4">
    <source>
        <dbReference type="Proteomes" id="UP000051401"/>
    </source>
</evidence>
<proteinExistence type="predicted"/>
<evidence type="ECO:0000259" key="1">
    <source>
        <dbReference type="Pfam" id="PF08972"/>
    </source>
</evidence>
<dbReference type="SUPFAM" id="SSF143100">
    <property type="entry name" value="TTHA1013/TTHA0281-like"/>
    <property type="match status" value="1"/>
</dbReference>
<feature type="domain" description="DUF1902" evidence="1">
    <location>
        <begin position="6"/>
        <end position="75"/>
    </location>
</feature>
<dbReference type="Proteomes" id="UP000325785">
    <property type="component" value="Chromosome"/>
</dbReference>
<evidence type="ECO:0000313" key="5">
    <source>
        <dbReference type="Proteomes" id="UP000325785"/>
    </source>
</evidence>
<accession>A0A0T5P1X6</accession>
<dbReference type="InterPro" id="IPR015066">
    <property type="entry name" value="DUF1902"/>
</dbReference>
<organism evidence="2 4">
    <name type="scientific">Roseovarius indicus</name>
    <dbReference type="NCBI Taxonomy" id="540747"/>
    <lineage>
        <taxon>Bacteria</taxon>
        <taxon>Pseudomonadati</taxon>
        <taxon>Pseudomonadota</taxon>
        <taxon>Alphaproteobacteria</taxon>
        <taxon>Rhodobacterales</taxon>
        <taxon>Roseobacteraceae</taxon>
        <taxon>Roseovarius</taxon>
    </lineage>
</organism>
<dbReference type="EMBL" id="LAXI01000027">
    <property type="protein sequence ID" value="KRS15162.1"/>
    <property type="molecule type" value="Genomic_DNA"/>
</dbReference>
<sequence>MKHVSIIVRAEWDEEAQVWVATSKDIDGLAVEAESFEALQPKVLAAVTDLVELNGFEGDGSLPDIPVHIMTDQLTRIPNPCH</sequence>
<evidence type="ECO:0000313" key="3">
    <source>
        <dbReference type="EMBL" id="QEW24808.1"/>
    </source>
</evidence>
<protein>
    <recommendedName>
        <fullName evidence="1">DUF1902 domain-containing protein</fullName>
    </recommendedName>
</protein>
<dbReference type="Pfam" id="PF08972">
    <property type="entry name" value="DUF1902"/>
    <property type="match status" value="1"/>
</dbReference>
<dbReference type="EMBL" id="CP031598">
    <property type="protein sequence ID" value="QEW24808.1"/>
    <property type="molecule type" value="Genomic_DNA"/>
</dbReference>
<reference evidence="3 5" key="2">
    <citation type="submission" date="2018-08" db="EMBL/GenBank/DDBJ databases">
        <title>Genetic Globetrotter - A new plasmid hitch-hiking vast phylogenetic and geographic distances.</title>
        <authorList>
            <person name="Vollmers J."/>
            <person name="Petersen J."/>
        </authorList>
    </citation>
    <scope>NUCLEOTIDE SEQUENCE [LARGE SCALE GENOMIC DNA]</scope>
    <source>
        <strain evidence="3 5">DSM 26383</strain>
    </source>
</reference>
<dbReference type="KEGG" id="rid:RIdsm_00591"/>
<keyword evidence="4" id="KW-1185">Reference proteome</keyword>
<dbReference type="RefSeq" id="WP_057820925.1">
    <property type="nucleotide sequence ID" value="NZ_CAXRJZ010000032.1"/>
</dbReference>
<dbReference type="STRING" id="540747.SAMN04488031_11195"/>
<dbReference type="InterPro" id="IPR035069">
    <property type="entry name" value="TTHA1013/TTHA0281-like"/>
</dbReference>
<dbReference type="Proteomes" id="UP000051401">
    <property type="component" value="Unassembled WGS sequence"/>
</dbReference>
<reference evidence="2 4" key="1">
    <citation type="submission" date="2015-04" db="EMBL/GenBank/DDBJ databases">
        <title>The draft genome sequence of Roseovarius indicus B108T.</title>
        <authorList>
            <person name="Li G."/>
            <person name="Lai Q."/>
            <person name="Shao Z."/>
            <person name="Yan P."/>
        </authorList>
    </citation>
    <scope>NUCLEOTIDE SEQUENCE [LARGE SCALE GENOMIC DNA]</scope>
    <source>
        <strain evidence="2 4">B108</strain>
    </source>
</reference>